<dbReference type="VEuPathDB" id="GiardiaDB:GMRT_14097"/>
<keyword evidence="10" id="KW-1185">Reference proteome</keyword>
<dbReference type="GO" id="GO:0005783">
    <property type="term" value="C:endoplasmic reticulum"/>
    <property type="evidence" value="ECO:0007669"/>
    <property type="project" value="TreeGrafter"/>
</dbReference>
<organism evidence="9 10">
    <name type="scientific">Giardia muris</name>
    <dbReference type="NCBI Taxonomy" id="5742"/>
    <lineage>
        <taxon>Eukaryota</taxon>
        <taxon>Metamonada</taxon>
        <taxon>Diplomonadida</taxon>
        <taxon>Hexamitidae</taxon>
        <taxon>Giardiinae</taxon>
        <taxon>Giardia</taxon>
    </lineage>
</organism>
<comment type="caution">
    <text evidence="9">The sequence shown here is derived from an EMBL/GenBank/DDBJ whole genome shotgun (WGS) entry which is preliminary data.</text>
</comment>
<keyword evidence="2 7" id="KW-0808">Transferase</keyword>
<comment type="similarity">
    <text evidence="7">Belongs to the DHHC palmitoyltransferase family.</text>
</comment>
<evidence type="ECO:0000256" key="1">
    <source>
        <dbReference type="ARBA" id="ARBA00004141"/>
    </source>
</evidence>
<keyword evidence="5 7" id="KW-0472">Membrane</keyword>
<comment type="domain">
    <text evidence="7">The DHHC domain is required for palmitoyltransferase activity.</text>
</comment>
<evidence type="ECO:0000259" key="8">
    <source>
        <dbReference type="Pfam" id="PF01529"/>
    </source>
</evidence>
<keyword evidence="4 7" id="KW-1133">Transmembrane helix</keyword>
<dbReference type="GO" id="GO:0006612">
    <property type="term" value="P:protein targeting to membrane"/>
    <property type="evidence" value="ECO:0007669"/>
    <property type="project" value="TreeGrafter"/>
</dbReference>
<evidence type="ECO:0000256" key="2">
    <source>
        <dbReference type="ARBA" id="ARBA00022679"/>
    </source>
</evidence>
<dbReference type="OrthoDB" id="331948at2759"/>
<dbReference type="InterPro" id="IPR001594">
    <property type="entry name" value="Palmitoyltrfase_DHHC"/>
</dbReference>
<keyword evidence="6 7" id="KW-0012">Acyltransferase</keyword>
<dbReference type="PROSITE" id="PS50216">
    <property type="entry name" value="DHHC"/>
    <property type="match status" value="1"/>
</dbReference>
<evidence type="ECO:0000256" key="7">
    <source>
        <dbReference type="RuleBase" id="RU079119"/>
    </source>
</evidence>
<comment type="catalytic activity">
    <reaction evidence="7">
        <text>L-cysteinyl-[protein] + hexadecanoyl-CoA = S-hexadecanoyl-L-cysteinyl-[protein] + CoA</text>
        <dbReference type="Rhea" id="RHEA:36683"/>
        <dbReference type="Rhea" id="RHEA-COMP:10131"/>
        <dbReference type="Rhea" id="RHEA-COMP:11032"/>
        <dbReference type="ChEBI" id="CHEBI:29950"/>
        <dbReference type="ChEBI" id="CHEBI:57287"/>
        <dbReference type="ChEBI" id="CHEBI:57379"/>
        <dbReference type="ChEBI" id="CHEBI:74151"/>
        <dbReference type="EC" id="2.3.1.225"/>
    </reaction>
</comment>
<dbReference type="GO" id="GO:0005794">
    <property type="term" value="C:Golgi apparatus"/>
    <property type="evidence" value="ECO:0007669"/>
    <property type="project" value="TreeGrafter"/>
</dbReference>
<feature type="transmembrane region" description="Helical" evidence="7">
    <location>
        <begin position="110"/>
        <end position="130"/>
    </location>
</feature>
<evidence type="ECO:0000313" key="9">
    <source>
        <dbReference type="EMBL" id="TNJ30421.1"/>
    </source>
</evidence>
<evidence type="ECO:0000256" key="5">
    <source>
        <dbReference type="ARBA" id="ARBA00023136"/>
    </source>
</evidence>
<sequence>MRSSSTPEEAIEALLALPELERDVLLARSWSVGEVQSLIRRLDCTEILDYVLLKGLGALEGEKFGPRCQNVLRVRGRYTRPRKSFRTVLGPILILVYLALHISLVHVHQTIHLVFLLVLLFLAGATRATAGYYPSILSGDELALMQVPREYCEKCRLPMRPGSALREKQVHCRYCDVCIDAFDHHCFWLGCCISRYNYWRFFGTLCWTLLTIIVGLVDSAYYYRLMERIPIMVRIGLAVQFVAYITAFLTLLVHVNKLRSSESARLHAPIAPYLIINAQ</sequence>
<name>A0A4Z1TD26_GIAMU</name>
<feature type="transmembrane region" description="Helical" evidence="7">
    <location>
        <begin position="201"/>
        <end position="223"/>
    </location>
</feature>
<evidence type="ECO:0000256" key="4">
    <source>
        <dbReference type="ARBA" id="ARBA00022989"/>
    </source>
</evidence>
<accession>A0A4Z1TD26</accession>
<keyword evidence="3 7" id="KW-0812">Transmembrane</keyword>
<feature type="transmembrane region" description="Helical" evidence="7">
    <location>
        <begin position="85"/>
        <end position="104"/>
    </location>
</feature>
<dbReference type="EC" id="2.3.1.225" evidence="7"/>
<feature type="transmembrane region" description="Helical" evidence="7">
    <location>
        <begin position="235"/>
        <end position="255"/>
    </location>
</feature>
<dbReference type="PANTHER" id="PTHR22883">
    <property type="entry name" value="ZINC FINGER DHHC DOMAIN CONTAINING PROTEIN"/>
    <property type="match status" value="1"/>
</dbReference>
<dbReference type="EMBL" id="VDLU01000001">
    <property type="protein sequence ID" value="TNJ30421.1"/>
    <property type="molecule type" value="Genomic_DNA"/>
</dbReference>
<reference evidence="9 10" key="1">
    <citation type="submission" date="2019-05" db="EMBL/GenBank/DDBJ databases">
        <title>The compact genome of Giardia muris reveals important steps in the evolution of intestinal protozoan parasites.</title>
        <authorList>
            <person name="Xu F."/>
            <person name="Jimenez-Gonzalez A."/>
            <person name="Einarsson E."/>
            <person name="Astvaldsson A."/>
            <person name="Peirasmaki D."/>
            <person name="Eckmann L."/>
            <person name="Andersson J.O."/>
            <person name="Svard S.G."/>
            <person name="Jerlstrom-Hultqvist J."/>
        </authorList>
    </citation>
    <scope>NUCLEOTIDE SEQUENCE [LARGE SCALE GENOMIC DNA]</scope>
    <source>
        <strain evidence="9 10">Roberts-Thomson</strain>
    </source>
</reference>
<dbReference type="InterPro" id="IPR039859">
    <property type="entry name" value="PFA4/ZDH16/20/ERF2-like"/>
</dbReference>
<protein>
    <recommendedName>
        <fullName evidence="7">Palmitoyltransferase</fullName>
        <ecNumber evidence="7">2.3.1.225</ecNumber>
    </recommendedName>
</protein>
<evidence type="ECO:0000313" key="10">
    <source>
        <dbReference type="Proteomes" id="UP000315496"/>
    </source>
</evidence>
<dbReference type="GO" id="GO:0019706">
    <property type="term" value="F:protein-cysteine S-palmitoyltransferase activity"/>
    <property type="evidence" value="ECO:0007669"/>
    <property type="project" value="UniProtKB-EC"/>
</dbReference>
<dbReference type="AlphaFoldDB" id="A0A4Z1TD26"/>
<evidence type="ECO:0000256" key="3">
    <source>
        <dbReference type="ARBA" id="ARBA00022692"/>
    </source>
</evidence>
<feature type="domain" description="Palmitoyltransferase DHHC" evidence="8">
    <location>
        <begin position="149"/>
        <end position="224"/>
    </location>
</feature>
<gene>
    <name evidence="9" type="ORF">GMRT_14097</name>
</gene>
<dbReference type="Pfam" id="PF01529">
    <property type="entry name" value="DHHC"/>
    <property type="match status" value="1"/>
</dbReference>
<evidence type="ECO:0000256" key="6">
    <source>
        <dbReference type="ARBA" id="ARBA00023315"/>
    </source>
</evidence>
<dbReference type="Proteomes" id="UP000315496">
    <property type="component" value="Chromosome 1"/>
</dbReference>
<comment type="subcellular location">
    <subcellularLocation>
        <location evidence="1">Membrane</location>
        <topology evidence="1">Multi-pass membrane protein</topology>
    </subcellularLocation>
</comment>
<proteinExistence type="inferred from homology"/>
<dbReference type="GO" id="GO:0016020">
    <property type="term" value="C:membrane"/>
    <property type="evidence" value="ECO:0007669"/>
    <property type="project" value="UniProtKB-SubCell"/>
</dbReference>